<keyword evidence="5" id="KW-0175">Coiled coil</keyword>
<geneLocation type="plastid" evidence="9"/>
<dbReference type="Pfam" id="PF05128">
    <property type="entry name" value="DUF697"/>
    <property type="match status" value="1"/>
</dbReference>
<keyword evidence="2 6" id="KW-0812">Transmembrane</keyword>
<keyword evidence="9" id="KW-0934">Plastid</keyword>
<dbReference type="InterPro" id="IPR006073">
    <property type="entry name" value="GTP-bd"/>
</dbReference>
<feature type="transmembrane region" description="Helical" evidence="6">
    <location>
        <begin position="36"/>
        <end position="54"/>
    </location>
</feature>
<organism evidence="9">
    <name type="scientific">Paulinella longichromatophora</name>
    <dbReference type="NCBI Taxonomy" id="1708747"/>
    <lineage>
        <taxon>Eukaryota</taxon>
        <taxon>Sar</taxon>
        <taxon>Rhizaria</taxon>
        <taxon>Cercozoa</taxon>
        <taxon>Imbricatea</taxon>
        <taxon>Silicofilosea</taxon>
        <taxon>Euglyphida</taxon>
        <taxon>Paulinellidae</taxon>
        <taxon>Paulinella</taxon>
    </lineage>
</organism>
<feature type="signal peptide" evidence="7">
    <location>
        <begin position="1"/>
        <end position="26"/>
    </location>
</feature>
<dbReference type="PANTHER" id="PTHR42714">
    <property type="entry name" value="TRNA MODIFICATION GTPASE GTPBP3"/>
    <property type="match status" value="1"/>
</dbReference>
<evidence type="ECO:0000256" key="1">
    <source>
        <dbReference type="ARBA" id="ARBA00004141"/>
    </source>
</evidence>
<dbReference type="Gene3D" id="3.40.50.300">
    <property type="entry name" value="P-loop containing nucleotide triphosphate hydrolases"/>
    <property type="match status" value="1"/>
</dbReference>
<feature type="chain" id="PRO_5014135689" description="G domain-containing protein" evidence="7">
    <location>
        <begin position="27"/>
        <end position="504"/>
    </location>
</feature>
<evidence type="ECO:0000256" key="5">
    <source>
        <dbReference type="SAM" id="Coils"/>
    </source>
</evidence>
<dbReference type="AlphaFoldDB" id="A0A2H4ZNH3"/>
<evidence type="ECO:0000256" key="4">
    <source>
        <dbReference type="ARBA" id="ARBA00023136"/>
    </source>
</evidence>
<evidence type="ECO:0000256" key="6">
    <source>
        <dbReference type="SAM" id="Phobius"/>
    </source>
</evidence>
<dbReference type="GO" id="GO:0005525">
    <property type="term" value="F:GTP binding"/>
    <property type="evidence" value="ECO:0007669"/>
    <property type="project" value="InterPro"/>
</dbReference>
<keyword evidence="3 6" id="KW-1133">Transmembrane helix</keyword>
<dbReference type="InterPro" id="IPR021147">
    <property type="entry name" value="DUF697"/>
</dbReference>
<dbReference type="GO" id="GO:0005829">
    <property type="term" value="C:cytosol"/>
    <property type="evidence" value="ECO:0007669"/>
    <property type="project" value="TreeGrafter"/>
</dbReference>
<evidence type="ECO:0000256" key="2">
    <source>
        <dbReference type="ARBA" id="ARBA00022692"/>
    </source>
</evidence>
<keyword evidence="4 6" id="KW-0472">Membrane</keyword>
<dbReference type="SUPFAM" id="SSF52540">
    <property type="entry name" value="P-loop containing nucleoside triphosphate hydrolases"/>
    <property type="match status" value="1"/>
</dbReference>
<gene>
    <name evidence="9" type="ORF">PLO_084</name>
</gene>
<proteinExistence type="predicted"/>
<dbReference type="EMBL" id="MG264610">
    <property type="protein sequence ID" value="AUG32092.1"/>
    <property type="molecule type" value="Genomic_DNA"/>
</dbReference>
<keyword evidence="7" id="KW-0732">Signal</keyword>
<evidence type="ECO:0000256" key="3">
    <source>
        <dbReference type="ARBA" id="ARBA00022989"/>
    </source>
</evidence>
<evidence type="ECO:0000256" key="7">
    <source>
        <dbReference type="SAM" id="SignalP"/>
    </source>
</evidence>
<dbReference type="Pfam" id="PF01926">
    <property type="entry name" value="MMR_HSR1"/>
    <property type="match status" value="1"/>
</dbReference>
<name>A0A2H4ZNH3_9EUKA</name>
<evidence type="ECO:0000313" key="9">
    <source>
        <dbReference type="EMBL" id="AUG32092.1"/>
    </source>
</evidence>
<protein>
    <recommendedName>
        <fullName evidence="8">G domain-containing protein</fullName>
    </recommendedName>
</protein>
<dbReference type="GO" id="GO:0016020">
    <property type="term" value="C:membrane"/>
    <property type="evidence" value="ECO:0007669"/>
    <property type="project" value="UniProtKB-SubCell"/>
</dbReference>
<dbReference type="InterPro" id="IPR027417">
    <property type="entry name" value="P-loop_NTPase"/>
</dbReference>
<dbReference type="CDD" id="cd00880">
    <property type="entry name" value="Era_like"/>
    <property type="match status" value="1"/>
</dbReference>
<evidence type="ECO:0000259" key="8">
    <source>
        <dbReference type="Pfam" id="PF01926"/>
    </source>
</evidence>
<sequence>MNNMKTWIPFSCFLILFTFCIQEVNGTIWYLQEILPGWVLILFILLSFCMLAWLSSNSQWKYLKFGIRQIINYSQRGHTKTPDEMRRMIVQSLIDIDRNLQQLKDVNQAKKLLQEKKRLEAECKRGDLAVVVFGTGSSGKTSLIRALVGKIVGTVNASMGSTDCCSKYRIDLNILERGLILIDTPGIFESGSQGRIREIKARWEASRADLVLLIIDGDLRSQEEEVINSLVSLGKRLILVLNKCDLWEEQEEEYLLSQLRFRCKHIVPPLDIVSASSVSQVPSFTSQKVMHLQPEVSTLMNRIVNTLIQDGEELIINNISIQCKYLYQASIWLLSQERQIDAQKIIEHYMWISTSTIVVSEIPGLELISMAAINTRMVMEIAHLYGIELDFNIAKALVVYIGRSLVTLGIIENGAIIIRSALQVNTPILLISKAVQIITLIWLTRLIGLSFITYFEQEQQWGNGGINTVLEHYYNLNKKDVLLKHFIEVAFNRVVEPLKTVLRK</sequence>
<dbReference type="PANTHER" id="PTHR42714:SF2">
    <property type="entry name" value="TRNA MODIFICATION GTPASE GTPBP3, MITOCHONDRIAL"/>
    <property type="match status" value="1"/>
</dbReference>
<feature type="domain" description="G" evidence="8">
    <location>
        <begin position="130"/>
        <end position="243"/>
    </location>
</feature>
<comment type="subcellular location">
    <subcellularLocation>
        <location evidence="1">Membrane</location>
        <topology evidence="1">Multi-pass membrane protein</topology>
    </subcellularLocation>
</comment>
<accession>A0A2H4ZNH3</accession>
<reference evidence="9" key="1">
    <citation type="submission" date="2017-10" db="EMBL/GenBank/DDBJ databases">
        <title>Paulinella longichromatophora chromatophore genome.</title>
        <authorList>
            <person name="Lhee D."/>
            <person name="Yoon H.S."/>
        </authorList>
    </citation>
    <scope>NUCLEOTIDE SEQUENCE</scope>
</reference>
<dbReference type="GO" id="GO:0030488">
    <property type="term" value="P:tRNA methylation"/>
    <property type="evidence" value="ECO:0007669"/>
    <property type="project" value="TreeGrafter"/>
</dbReference>
<feature type="coiled-coil region" evidence="5">
    <location>
        <begin position="96"/>
        <end position="129"/>
    </location>
</feature>
<dbReference type="GO" id="GO:0002098">
    <property type="term" value="P:tRNA wobble uridine modification"/>
    <property type="evidence" value="ECO:0007669"/>
    <property type="project" value="TreeGrafter"/>
</dbReference>